<dbReference type="AlphaFoldDB" id="A6W1U7"/>
<dbReference type="eggNOG" id="COG3323">
    <property type="taxonomic scope" value="Bacteria"/>
</dbReference>
<reference evidence="1" key="1">
    <citation type="submission" date="2007-06" db="EMBL/GenBank/DDBJ databases">
        <title>Complete sequence of Marinomonas sp. MWYL1.</title>
        <authorList>
            <consortium name="US DOE Joint Genome Institute"/>
            <person name="Copeland A."/>
            <person name="Lucas S."/>
            <person name="Lapidus A."/>
            <person name="Barry K."/>
            <person name="Glavina del Rio T."/>
            <person name="Dalin E."/>
            <person name="Tice H."/>
            <person name="Pitluck S."/>
            <person name="Kiss H."/>
            <person name="Brettin T."/>
            <person name="Bruce D."/>
            <person name="Detter J.C."/>
            <person name="Han C."/>
            <person name="Schmutz J."/>
            <person name="Larimer F."/>
            <person name="Land M."/>
            <person name="Hauser L."/>
            <person name="Kyrpides N."/>
            <person name="Kim E."/>
            <person name="Johnston A.W.B."/>
            <person name="Todd J.D."/>
            <person name="Rogers R."/>
            <person name="Wexler M."/>
            <person name="Bond P.L."/>
            <person name="Li Y."/>
            <person name="Richardson P."/>
        </authorList>
    </citation>
    <scope>NUCLEOTIDE SEQUENCE [LARGE SCALE GENOMIC DNA]</scope>
    <source>
        <strain evidence="1">MWYL1</strain>
    </source>
</reference>
<dbReference type="PANTHER" id="PTHR41774">
    <property type="match status" value="1"/>
</dbReference>
<organism evidence="1">
    <name type="scientific">Marinomonas sp. (strain MWYL1)</name>
    <dbReference type="NCBI Taxonomy" id="400668"/>
    <lineage>
        <taxon>Bacteria</taxon>
        <taxon>Pseudomonadati</taxon>
        <taxon>Pseudomonadota</taxon>
        <taxon>Gammaproteobacteria</taxon>
        <taxon>Oceanospirillales</taxon>
        <taxon>Oceanospirillaceae</taxon>
        <taxon>Marinomonas</taxon>
    </lineage>
</organism>
<sequence>MKWLEGVMYLLVFYVPESHLESVKHAVFSAGAGSMGNYDSCCWQVKGLGQFRPAKGATPFLGKVGELEFVDEYRVEMVLREEVKASVLAALLLAHPYEEVAYHFIQTQC</sequence>
<dbReference type="STRING" id="400668.Mmwyl1_3775"/>
<dbReference type="InterPro" id="IPR015867">
    <property type="entry name" value="N-reg_PII/ATP_PRibTrfase_C"/>
</dbReference>
<dbReference type="EMBL" id="CP000749">
    <property type="protein sequence ID" value="ABR72676.1"/>
    <property type="molecule type" value="Genomic_DNA"/>
</dbReference>
<proteinExistence type="predicted"/>
<dbReference type="KEGG" id="mmw:Mmwyl1_3775"/>
<dbReference type="HOGENOM" id="CLU_120084_3_0_6"/>
<dbReference type="PANTHER" id="PTHR41774:SF1">
    <property type="entry name" value="NGG1P INTERACTING FACTOR NIF3"/>
    <property type="match status" value="1"/>
</dbReference>
<dbReference type="InterPro" id="IPR036069">
    <property type="entry name" value="DUF34/NIF3_sf"/>
</dbReference>
<dbReference type="Gene3D" id="3.30.70.120">
    <property type="match status" value="1"/>
</dbReference>
<evidence type="ECO:0000313" key="1">
    <source>
        <dbReference type="EMBL" id="ABR72676.1"/>
    </source>
</evidence>
<accession>A6W1U7</accession>
<name>A6W1U7_MARMS</name>
<protein>
    <recommendedName>
        <fullName evidence="2">NGG1p interacting factor NIF3</fullName>
    </recommendedName>
</protein>
<evidence type="ECO:0008006" key="2">
    <source>
        <dbReference type="Google" id="ProtNLM"/>
    </source>
</evidence>
<dbReference type="SUPFAM" id="SSF102705">
    <property type="entry name" value="NIF3 (NGG1p interacting factor 3)-like"/>
    <property type="match status" value="1"/>
</dbReference>
<dbReference type="FunFam" id="3.30.70.120:FF:000006">
    <property type="entry name" value="GTP cyclohydrolase 1 type 2 homolog"/>
    <property type="match status" value="1"/>
</dbReference>
<gene>
    <name evidence="1" type="ordered locus">Mmwyl1_3775</name>
</gene>